<reference evidence="1 2" key="1">
    <citation type="journal article" date="2007" name="PLoS Genet.">
        <title>Patterns and implications of gene gain and loss in the evolution of Prochlorococcus.</title>
        <authorList>
            <person name="Kettler G.C."/>
            <person name="Martiny A.C."/>
            <person name="Huang K."/>
            <person name="Zucker J."/>
            <person name="Coleman M.L."/>
            <person name="Rodrigue S."/>
            <person name="Chen F."/>
            <person name="Lapidus A."/>
            <person name="Ferriera S."/>
            <person name="Johnson J."/>
            <person name="Steglich C."/>
            <person name="Church G.M."/>
            <person name="Richardson P."/>
            <person name="Chisholm S.W."/>
        </authorList>
    </citation>
    <scope>NUCLEOTIDE SEQUENCE [LARGE SCALE GENOMIC DNA]</scope>
    <source>
        <strain evidence="1 2">MIT 9303</strain>
    </source>
</reference>
<protein>
    <submittedName>
        <fullName evidence="1">Uncharacterized protein</fullName>
    </submittedName>
</protein>
<organism evidence="1 2">
    <name type="scientific">Prochlorococcus marinus (strain MIT 9303)</name>
    <dbReference type="NCBI Taxonomy" id="59922"/>
    <lineage>
        <taxon>Bacteria</taxon>
        <taxon>Bacillati</taxon>
        <taxon>Cyanobacteriota</taxon>
        <taxon>Cyanophyceae</taxon>
        <taxon>Synechococcales</taxon>
        <taxon>Prochlorococcaceae</taxon>
        <taxon>Prochlorococcus</taxon>
    </lineage>
</organism>
<dbReference type="HOGENOM" id="CLU_3375271_0_0_3"/>
<dbReference type="AlphaFoldDB" id="A2C7V2"/>
<evidence type="ECO:0000313" key="2">
    <source>
        <dbReference type="Proteomes" id="UP000002274"/>
    </source>
</evidence>
<dbReference type="Proteomes" id="UP000002274">
    <property type="component" value="Chromosome"/>
</dbReference>
<name>A2C7V2_PROM3</name>
<evidence type="ECO:0000313" key="1">
    <source>
        <dbReference type="EMBL" id="ABM77562.1"/>
    </source>
</evidence>
<gene>
    <name evidence="1" type="ordered locus">P9303_08111</name>
</gene>
<accession>A2C7V2</accession>
<dbReference type="KEGG" id="pmf:P9303_08111"/>
<dbReference type="EMBL" id="CP000554">
    <property type="protein sequence ID" value="ABM77562.1"/>
    <property type="molecule type" value="Genomic_DNA"/>
</dbReference>
<sequence length="35" mass="3548">MIDGLSQSQFGLSNAKTLGADCSKAEACGNNTSDL</sequence>
<proteinExistence type="predicted"/>